<dbReference type="PROSITE" id="PS00786">
    <property type="entry name" value="5_NUCLEOTIDASE_2"/>
    <property type="match status" value="1"/>
</dbReference>
<dbReference type="Pfam" id="PF00149">
    <property type="entry name" value="Metallophos"/>
    <property type="match status" value="1"/>
</dbReference>
<evidence type="ECO:0000259" key="9">
    <source>
        <dbReference type="Pfam" id="PF02872"/>
    </source>
</evidence>
<dbReference type="PROSITE" id="PS00785">
    <property type="entry name" value="5_NUCLEOTIDASE_1"/>
    <property type="match status" value="1"/>
</dbReference>
<dbReference type="Pfam" id="PF02872">
    <property type="entry name" value="5_nucleotid_C"/>
    <property type="match status" value="1"/>
</dbReference>
<name>A0A1G7PL44_9BACT</name>
<dbReference type="GO" id="GO:0009166">
    <property type="term" value="P:nucleotide catabolic process"/>
    <property type="evidence" value="ECO:0007669"/>
    <property type="project" value="InterPro"/>
</dbReference>
<sequence>MLWEKELGFVLASASAVCVFFLGGTMPARSIRLRFSAAVASFLAVLSLVLCLYAERGVAQESGQEAKRRQDGLELLLLHTNDLHSYLAGRDAQGNACLQSEGCTGGLARLATAINRARADHDNVLVLDAGDQFQGTLFFTVNKWPMLSDINALLRYDAMTLGNHEFDDGCEAAADFVRAQPYPVLAANLDARPGCPLRDAPVLPWIIKEVRGVRVGIVGLANPSVRTLSSACPETRFTRSADTLKKAVTALQRQGVRHIIALTHLGLPKDVELARNVDGVDIIVGGHTHTYLGPGSDAGPYPLVEHSPSGQPVLVVTAGALAKYLGELDVTFDAEGVPLRWNGAARPLDASVPPDPAMEAKIAKYTRRLEAFTSVPVGVNGLEFRDGLHACRRGECLAGMVVTDSMLDYGRAHGAQIALINSGGLRAPLRRGTLSLGDMLAVLPFGNRVIIRDFSGGQLLAALEHGVADHKGVGSPLLQVAGMRYAYAPARPSGNRIVMAEMVDKYGGAHPVTPQGRYRVALVDYLERRGDGYAMLAKGVPVEAPDPADVDVLTAYIKAHSPLPMPAAGRITRIGASGAD</sequence>
<evidence type="ECO:0000313" key="11">
    <source>
        <dbReference type="Proteomes" id="UP000199355"/>
    </source>
</evidence>
<dbReference type="SUPFAM" id="SSF55816">
    <property type="entry name" value="5'-nucleotidase (syn. UDP-sugar hydrolase), C-terminal domain"/>
    <property type="match status" value="1"/>
</dbReference>
<dbReference type="SUPFAM" id="SSF56300">
    <property type="entry name" value="Metallo-dependent phosphatases"/>
    <property type="match status" value="1"/>
</dbReference>
<evidence type="ECO:0000259" key="8">
    <source>
        <dbReference type="Pfam" id="PF00149"/>
    </source>
</evidence>
<dbReference type="PRINTS" id="PR01607">
    <property type="entry name" value="APYRASEFAMLY"/>
</dbReference>
<feature type="transmembrane region" description="Helical" evidence="7">
    <location>
        <begin position="6"/>
        <end position="23"/>
    </location>
</feature>
<dbReference type="EMBL" id="FNBX01000016">
    <property type="protein sequence ID" value="SDF86359.1"/>
    <property type="molecule type" value="Genomic_DNA"/>
</dbReference>
<keyword evidence="2" id="KW-0479">Metal-binding</keyword>
<evidence type="ECO:0000256" key="5">
    <source>
        <dbReference type="ARBA" id="ARBA00022801"/>
    </source>
</evidence>
<keyword evidence="7" id="KW-0472">Membrane</keyword>
<keyword evidence="5 6" id="KW-0378">Hydrolase</keyword>
<dbReference type="PANTHER" id="PTHR11575">
    <property type="entry name" value="5'-NUCLEOTIDASE-RELATED"/>
    <property type="match status" value="1"/>
</dbReference>
<proteinExistence type="inferred from homology"/>
<comment type="similarity">
    <text evidence="1 6">Belongs to the 5'-nucleotidase family.</text>
</comment>
<dbReference type="Gene3D" id="3.60.21.10">
    <property type="match status" value="1"/>
</dbReference>
<evidence type="ECO:0000313" key="10">
    <source>
        <dbReference type="EMBL" id="SDF86359.1"/>
    </source>
</evidence>
<dbReference type="InterPro" id="IPR006146">
    <property type="entry name" value="5'-Nucleotdase_CS"/>
</dbReference>
<feature type="domain" description="5'-Nucleotidase C-terminal" evidence="9">
    <location>
        <begin position="388"/>
        <end position="537"/>
    </location>
</feature>
<dbReference type="Proteomes" id="UP000199355">
    <property type="component" value="Unassembled WGS sequence"/>
</dbReference>
<keyword evidence="3" id="KW-0732">Signal</keyword>
<evidence type="ECO:0000256" key="1">
    <source>
        <dbReference type="ARBA" id="ARBA00006654"/>
    </source>
</evidence>
<evidence type="ECO:0000256" key="7">
    <source>
        <dbReference type="SAM" id="Phobius"/>
    </source>
</evidence>
<keyword evidence="4 6" id="KW-0547">Nucleotide-binding</keyword>
<evidence type="ECO:0000256" key="2">
    <source>
        <dbReference type="ARBA" id="ARBA00022723"/>
    </source>
</evidence>
<dbReference type="InterPro" id="IPR029052">
    <property type="entry name" value="Metallo-depent_PP-like"/>
</dbReference>
<dbReference type="InterPro" id="IPR036907">
    <property type="entry name" value="5'-Nucleotdase_C_sf"/>
</dbReference>
<accession>A0A1G7PL44</accession>
<dbReference type="PANTHER" id="PTHR11575:SF24">
    <property type="entry name" value="5'-NUCLEOTIDASE"/>
    <property type="match status" value="1"/>
</dbReference>
<organism evidence="10 11">
    <name type="scientific">Desulfovibrio legallii</name>
    <dbReference type="NCBI Taxonomy" id="571438"/>
    <lineage>
        <taxon>Bacteria</taxon>
        <taxon>Pseudomonadati</taxon>
        <taxon>Thermodesulfobacteriota</taxon>
        <taxon>Desulfovibrionia</taxon>
        <taxon>Desulfovibrionales</taxon>
        <taxon>Desulfovibrionaceae</taxon>
        <taxon>Desulfovibrio</taxon>
    </lineage>
</organism>
<dbReference type="CDD" id="cd07409">
    <property type="entry name" value="MPP_CD73_N"/>
    <property type="match status" value="1"/>
</dbReference>
<evidence type="ECO:0000256" key="6">
    <source>
        <dbReference type="RuleBase" id="RU362119"/>
    </source>
</evidence>
<dbReference type="Gene3D" id="3.90.780.10">
    <property type="entry name" value="5'-Nucleotidase, C-terminal domain"/>
    <property type="match status" value="1"/>
</dbReference>
<evidence type="ECO:0000256" key="4">
    <source>
        <dbReference type="ARBA" id="ARBA00022741"/>
    </source>
</evidence>
<dbReference type="STRING" id="571438.SAMN05192586_11638"/>
<protein>
    <submittedName>
        <fullName evidence="10">5'-nucleotidase</fullName>
    </submittedName>
</protein>
<evidence type="ECO:0000256" key="3">
    <source>
        <dbReference type="ARBA" id="ARBA00022729"/>
    </source>
</evidence>
<dbReference type="InterPro" id="IPR008334">
    <property type="entry name" value="5'-Nucleotdase_C"/>
</dbReference>
<keyword evidence="7" id="KW-0812">Transmembrane</keyword>
<dbReference type="FunFam" id="3.60.21.10:FF:000020">
    <property type="entry name" value="NT5E isoform 4"/>
    <property type="match status" value="1"/>
</dbReference>
<dbReference type="AlphaFoldDB" id="A0A1G7PL44"/>
<dbReference type="GO" id="GO:0000166">
    <property type="term" value="F:nucleotide binding"/>
    <property type="evidence" value="ECO:0007669"/>
    <property type="project" value="UniProtKB-KW"/>
</dbReference>
<gene>
    <name evidence="10" type="ORF">SAMN05192586_11638</name>
</gene>
<reference evidence="11" key="1">
    <citation type="submission" date="2016-10" db="EMBL/GenBank/DDBJ databases">
        <authorList>
            <person name="Varghese N."/>
            <person name="Submissions S."/>
        </authorList>
    </citation>
    <scope>NUCLEOTIDE SEQUENCE [LARGE SCALE GENOMIC DNA]</scope>
    <source>
        <strain evidence="11">KHC7</strain>
    </source>
</reference>
<keyword evidence="11" id="KW-1185">Reference proteome</keyword>
<keyword evidence="7" id="KW-1133">Transmembrane helix</keyword>
<dbReference type="InterPro" id="IPR006179">
    <property type="entry name" value="5_nucleotidase/apyrase"/>
</dbReference>
<dbReference type="InterPro" id="IPR004843">
    <property type="entry name" value="Calcineurin-like_PHP"/>
</dbReference>
<dbReference type="GO" id="GO:0016788">
    <property type="term" value="F:hydrolase activity, acting on ester bonds"/>
    <property type="evidence" value="ECO:0007669"/>
    <property type="project" value="InterPro"/>
</dbReference>
<feature type="domain" description="Calcineurin-like phosphoesterase" evidence="8">
    <location>
        <begin position="77"/>
        <end position="291"/>
    </location>
</feature>
<dbReference type="GO" id="GO:0046872">
    <property type="term" value="F:metal ion binding"/>
    <property type="evidence" value="ECO:0007669"/>
    <property type="project" value="UniProtKB-KW"/>
</dbReference>